<evidence type="ECO:0000256" key="2">
    <source>
        <dbReference type="ARBA" id="ARBA00022777"/>
    </source>
</evidence>
<evidence type="ECO:0000256" key="3">
    <source>
        <dbReference type="ARBA" id="ARBA00047899"/>
    </source>
</evidence>
<sequence>MTRHWKTVYSSLFLLFLSFANQATGSCCSSTLPSRFDLPKTPEGMRWIPGGTFTMGSDNKDSKSDEKPLHKVFVDGFWMDVTPVTNREFKAFVDATGYVTTAEKAPTLEEIMSQVPPGTPAPAPELLVASSLVFKPSNGPVSLRSNRAWWEWKAGADWKHPLGPESSIDGKEDHPVVQVSWFDAVEYAKWAGKRLPTEAEWEFAARGGQEGNLYVWGNEPFSEENPQANIWQGAFPYKSTKPDEAMGTTPVKAFSPNAYGLYDMSGNVWQWCSDFYHASHYKEEAKKELSSNPIGPKTSFDPEEPYAVKHVHRGGSFLCHDSYCKGYRIAARMKTCPDTSLNHLGFRCVTTPEMRKNNQVQKES</sequence>
<dbReference type="AlphaFoldDB" id="A0A0U5CSF6"/>
<evidence type="ECO:0000313" key="9">
    <source>
        <dbReference type="Proteomes" id="UP000069902"/>
    </source>
</evidence>
<reference evidence="9" key="1">
    <citation type="submission" date="2015-09" db="EMBL/GenBank/DDBJ databases">
        <authorList>
            <person name="Bertelli C."/>
        </authorList>
    </citation>
    <scope>NUCLEOTIDE SEQUENCE [LARGE SCALE GENOMIC DNA]</scope>
    <source>
        <strain evidence="9">KNic</strain>
    </source>
</reference>
<keyword evidence="2" id="KW-0418">Kinase</keyword>
<feature type="signal peptide" evidence="6">
    <location>
        <begin position="1"/>
        <end position="23"/>
    </location>
</feature>
<dbReference type="EC" id="2.7.11.1" evidence="1"/>
<evidence type="ECO:0000313" key="8">
    <source>
        <dbReference type="EMBL" id="CUI17964.1"/>
    </source>
</evidence>
<dbReference type="InParanoid" id="A0A0U5CSF6"/>
<dbReference type="STRING" id="389348.PNK_2368"/>
<dbReference type="Gene3D" id="3.90.1580.10">
    <property type="entry name" value="paralog of FGE (formylglycine-generating enzyme)"/>
    <property type="match status" value="1"/>
</dbReference>
<evidence type="ECO:0000256" key="6">
    <source>
        <dbReference type="SAM" id="SignalP"/>
    </source>
</evidence>
<dbReference type="GO" id="GO:0120147">
    <property type="term" value="F:formylglycine-generating oxidase activity"/>
    <property type="evidence" value="ECO:0007669"/>
    <property type="project" value="TreeGrafter"/>
</dbReference>
<dbReference type="Proteomes" id="UP000069902">
    <property type="component" value="Chromosome cPNK"/>
</dbReference>
<dbReference type="InterPro" id="IPR051043">
    <property type="entry name" value="Sulfatase_Mod_Factor_Kinase"/>
</dbReference>
<comment type="catalytic activity">
    <reaction evidence="4">
        <text>L-seryl-[protein] + ATP = O-phospho-L-seryl-[protein] + ADP + H(+)</text>
        <dbReference type="Rhea" id="RHEA:17989"/>
        <dbReference type="Rhea" id="RHEA-COMP:9863"/>
        <dbReference type="Rhea" id="RHEA-COMP:11604"/>
        <dbReference type="ChEBI" id="CHEBI:15378"/>
        <dbReference type="ChEBI" id="CHEBI:29999"/>
        <dbReference type="ChEBI" id="CHEBI:30616"/>
        <dbReference type="ChEBI" id="CHEBI:83421"/>
        <dbReference type="ChEBI" id="CHEBI:456216"/>
        <dbReference type="EC" id="2.7.11.1"/>
    </reaction>
</comment>
<evidence type="ECO:0000256" key="4">
    <source>
        <dbReference type="ARBA" id="ARBA00048679"/>
    </source>
</evidence>
<keyword evidence="9" id="KW-1185">Reference proteome</keyword>
<dbReference type="Pfam" id="PF03781">
    <property type="entry name" value="FGE-sulfatase"/>
    <property type="match status" value="1"/>
</dbReference>
<evidence type="ECO:0000256" key="1">
    <source>
        <dbReference type="ARBA" id="ARBA00012513"/>
    </source>
</evidence>
<dbReference type="GO" id="GO:0004674">
    <property type="term" value="F:protein serine/threonine kinase activity"/>
    <property type="evidence" value="ECO:0007669"/>
    <property type="project" value="UniProtKB-EC"/>
</dbReference>
<name>A0A0U5CSF6_9BACT</name>
<dbReference type="PROSITE" id="PS51257">
    <property type="entry name" value="PROKAR_LIPOPROTEIN"/>
    <property type="match status" value="1"/>
</dbReference>
<keyword evidence="2" id="KW-0808">Transferase</keyword>
<gene>
    <name evidence="8" type="ORF">PNK_2368</name>
</gene>
<keyword evidence="6" id="KW-0732">Signal</keyword>
<organism evidence="8 9">
    <name type="scientific">Candidatus Protochlamydia naegleriophila</name>
    <dbReference type="NCBI Taxonomy" id="389348"/>
    <lineage>
        <taxon>Bacteria</taxon>
        <taxon>Pseudomonadati</taxon>
        <taxon>Chlamydiota</taxon>
        <taxon>Chlamydiia</taxon>
        <taxon>Parachlamydiales</taxon>
        <taxon>Parachlamydiaceae</taxon>
        <taxon>Candidatus Protochlamydia</taxon>
    </lineage>
</organism>
<dbReference type="PANTHER" id="PTHR23150:SF19">
    <property type="entry name" value="FORMYLGLYCINE-GENERATING ENZYME"/>
    <property type="match status" value="1"/>
</dbReference>
<comment type="catalytic activity">
    <reaction evidence="3">
        <text>L-threonyl-[protein] + ATP = O-phospho-L-threonyl-[protein] + ADP + H(+)</text>
        <dbReference type="Rhea" id="RHEA:46608"/>
        <dbReference type="Rhea" id="RHEA-COMP:11060"/>
        <dbReference type="Rhea" id="RHEA-COMP:11605"/>
        <dbReference type="ChEBI" id="CHEBI:15378"/>
        <dbReference type="ChEBI" id="CHEBI:30013"/>
        <dbReference type="ChEBI" id="CHEBI:30616"/>
        <dbReference type="ChEBI" id="CHEBI:61977"/>
        <dbReference type="ChEBI" id="CHEBI:456216"/>
        <dbReference type="EC" id="2.7.11.1"/>
    </reaction>
</comment>
<dbReference type="KEGG" id="pnl:PNK_2368"/>
<feature type="domain" description="Sulfatase-modifying factor enzyme-like" evidence="7">
    <location>
        <begin position="43"/>
        <end position="349"/>
    </location>
</feature>
<protein>
    <recommendedName>
        <fullName evidence="1">non-specific serine/threonine protein kinase</fullName>
        <ecNumber evidence="1">2.7.11.1</ecNumber>
    </recommendedName>
</protein>
<dbReference type="InterPro" id="IPR016187">
    <property type="entry name" value="CTDL_fold"/>
</dbReference>
<dbReference type="InterPro" id="IPR042095">
    <property type="entry name" value="SUMF_sf"/>
</dbReference>
<proteinExistence type="predicted"/>
<dbReference type="PATRIC" id="fig|389348.3.peg.2657"/>
<dbReference type="PANTHER" id="PTHR23150">
    <property type="entry name" value="SULFATASE MODIFYING FACTOR 1, 2"/>
    <property type="match status" value="1"/>
</dbReference>
<feature type="region of interest" description="Disordered" evidence="5">
    <location>
        <begin position="47"/>
        <end position="66"/>
    </location>
</feature>
<feature type="chain" id="PRO_5006855800" description="non-specific serine/threonine protein kinase" evidence="6">
    <location>
        <begin position="24"/>
        <end position="364"/>
    </location>
</feature>
<dbReference type="EMBL" id="LN879502">
    <property type="protein sequence ID" value="CUI17964.1"/>
    <property type="molecule type" value="Genomic_DNA"/>
</dbReference>
<evidence type="ECO:0000256" key="5">
    <source>
        <dbReference type="SAM" id="MobiDB-lite"/>
    </source>
</evidence>
<dbReference type="SUPFAM" id="SSF56436">
    <property type="entry name" value="C-type lectin-like"/>
    <property type="match status" value="1"/>
</dbReference>
<dbReference type="InterPro" id="IPR005532">
    <property type="entry name" value="SUMF_dom"/>
</dbReference>
<accession>A0A0U5CSF6</accession>
<evidence type="ECO:0000259" key="7">
    <source>
        <dbReference type="Pfam" id="PF03781"/>
    </source>
</evidence>